<comment type="caution">
    <text evidence="2">The sequence shown here is derived from an EMBL/GenBank/DDBJ whole genome shotgun (WGS) entry which is preliminary data.</text>
</comment>
<dbReference type="EMBL" id="JACIIX010000001">
    <property type="protein sequence ID" value="MBB6209218.1"/>
    <property type="molecule type" value="Genomic_DNA"/>
</dbReference>
<name>A0A7W9ZDJ5_NOVIT</name>
<organism evidence="2 3">
    <name type="scientific">Novispirillum itersonii</name>
    <name type="common">Aquaspirillum itersonii</name>
    <dbReference type="NCBI Taxonomy" id="189"/>
    <lineage>
        <taxon>Bacteria</taxon>
        <taxon>Pseudomonadati</taxon>
        <taxon>Pseudomonadota</taxon>
        <taxon>Alphaproteobacteria</taxon>
        <taxon>Rhodospirillales</taxon>
        <taxon>Novispirillaceae</taxon>
        <taxon>Novispirillum</taxon>
    </lineage>
</organism>
<sequence>MTFSDDPFGLALTAATALGLAAYLLYALFHPDQF</sequence>
<keyword evidence="1" id="KW-1133">Transmembrane helix</keyword>
<dbReference type="GO" id="GO:0005886">
    <property type="term" value="C:plasma membrane"/>
    <property type="evidence" value="ECO:0007669"/>
    <property type="project" value="InterPro"/>
</dbReference>
<protein>
    <submittedName>
        <fullName evidence="2">K+-transporting ATPase KdpF subunit</fullName>
    </submittedName>
</protein>
<accession>A0A7W9ZDJ5</accession>
<keyword evidence="3" id="KW-1185">Reference proteome</keyword>
<evidence type="ECO:0000256" key="1">
    <source>
        <dbReference type="SAM" id="Phobius"/>
    </source>
</evidence>
<dbReference type="InterPro" id="IPR011726">
    <property type="entry name" value="KdpF"/>
</dbReference>
<dbReference type="AlphaFoldDB" id="A0A7W9ZDJ5"/>
<dbReference type="GO" id="GO:0008556">
    <property type="term" value="F:P-type potassium transmembrane transporter activity"/>
    <property type="evidence" value="ECO:0007669"/>
    <property type="project" value="InterPro"/>
</dbReference>
<evidence type="ECO:0000313" key="2">
    <source>
        <dbReference type="EMBL" id="MBB6209218.1"/>
    </source>
</evidence>
<evidence type="ECO:0000313" key="3">
    <source>
        <dbReference type="Proteomes" id="UP000544872"/>
    </source>
</evidence>
<dbReference type="Proteomes" id="UP000544872">
    <property type="component" value="Unassembled WGS sequence"/>
</dbReference>
<gene>
    <name evidence="2" type="ORF">FHS48_000599</name>
</gene>
<dbReference type="RefSeq" id="WP_184261263.1">
    <property type="nucleotide sequence ID" value="NZ_JACIIX010000001.1"/>
</dbReference>
<proteinExistence type="predicted"/>
<keyword evidence="1" id="KW-0472">Membrane</keyword>
<feature type="transmembrane region" description="Helical" evidence="1">
    <location>
        <begin position="7"/>
        <end position="29"/>
    </location>
</feature>
<dbReference type="Pfam" id="PF09604">
    <property type="entry name" value="Potass_KdpF"/>
    <property type="match status" value="1"/>
</dbReference>
<dbReference type="NCBIfam" id="TIGR02115">
    <property type="entry name" value="potass_kdpF"/>
    <property type="match status" value="1"/>
</dbReference>
<keyword evidence="1" id="KW-0812">Transmembrane</keyword>
<reference evidence="2 3" key="1">
    <citation type="submission" date="2020-08" db="EMBL/GenBank/DDBJ databases">
        <title>Genomic Encyclopedia of Type Strains, Phase IV (KMG-IV): sequencing the most valuable type-strain genomes for metagenomic binning, comparative biology and taxonomic classification.</title>
        <authorList>
            <person name="Goeker M."/>
        </authorList>
    </citation>
    <scope>NUCLEOTIDE SEQUENCE [LARGE SCALE GENOMIC DNA]</scope>
    <source>
        <strain evidence="2 3">DSM 11590</strain>
    </source>
</reference>